<name>A0A916U9F1_9BURK</name>
<evidence type="ECO:0000256" key="6">
    <source>
        <dbReference type="ARBA" id="ARBA00022777"/>
    </source>
</evidence>
<dbReference type="GO" id="GO:0005524">
    <property type="term" value="F:ATP binding"/>
    <property type="evidence" value="ECO:0007669"/>
    <property type="project" value="UniProtKB-KW"/>
</dbReference>
<feature type="modified residue" description="4-aspartylphosphate" evidence="9">
    <location>
        <position position="725"/>
    </location>
</feature>
<dbReference type="SUPFAM" id="SSF52172">
    <property type="entry name" value="CheY-like"/>
    <property type="match status" value="2"/>
</dbReference>
<dbReference type="InterPro" id="IPR005467">
    <property type="entry name" value="His_kinase_dom"/>
</dbReference>
<evidence type="ECO:0000256" key="5">
    <source>
        <dbReference type="ARBA" id="ARBA00022741"/>
    </source>
</evidence>
<evidence type="ECO:0000256" key="3">
    <source>
        <dbReference type="ARBA" id="ARBA00022553"/>
    </source>
</evidence>
<dbReference type="Pfam" id="PF02518">
    <property type="entry name" value="HATPase_c"/>
    <property type="match status" value="1"/>
</dbReference>
<dbReference type="PANTHER" id="PTHR43065:SF49">
    <property type="entry name" value="HISTIDINE KINASE"/>
    <property type="match status" value="1"/>
</dbReference>
<dbReference type="EMBL" id="BMED01000001">
    <property type="protein sequence ID" value="GGC64289.1"/>
    <property type="molecule type" value="Genomic_DNA"/>
</dbReference>
<dbReference type="SMART" id="SM00388">
    <property type="entry name" value="HisKA"/>
    <property type="match status" value="1"/>
</dbReference>
<evidence type="ECO:0000259" key="13">
    <source>
        <dbReference type="PROSITE" id="PS50113"/>
    </source>
</evidence>
<dbReference type="Gene3D" id="3.30.565.10">
    <property type="entry name" value="Histidine kinase-like ATPase, C-terminal domain"/>
    <property type="match status" value="1"/>
</dbReference>
<protein>
    <recommendedName>
        <fullName evidence="2">histidine kinase</fullName>
        <ecNumber evidence="2">2.7.13.3</ecNumber>
    </recommendedName>
</protein>
<dbReference type="InterPro" id="IPR011006">
    <property type="entry name" value="CheY-like_superfamily"/>
</dbReference>
<organism evidence="14 15">
    <name type="scientific">Undibacterium terreum</name>
    <dbReference type="NCBI Taxonomy" id="1224302"/>
    <lineage>
        <taxon>Bacteria</taxon>
        <taxon>Pseudomonadati</taxon>
        <taxon>Pseudomonadota</taxon>
        <taxon>Betaproteobacteria</taxon>
        <taxon>Burkholderiales</taxon>
        <taxon>Oxalobacteraceae</taxon>
        <taxon>Undibacterium</taxon>
    </lineage>
</organism>
<evidence type="ECO:0000256" key="9">
    <source>
        <dbReference type="PROSITE-ProRule" id="PRU00169"/>
    </source>
</evidence>
<dbReference type="InterPro" id="IPR000014">
    <property type="entry name" value="PAS"/>
</dbReference>
<dbReference type="GO" id="GO:0000155">
    <property type="term" value="F:phosphorelay sensor kinase activity"/>
    <property type="evidence" value="ECO:0007669"/>
    <property type="project" value="InterPro"/>
</dbReference>
<proteinExistence type="predicted"/>
<gene>
    <name evidence="14" type="ORF">GCM10011396_09060</name>
</gene>
<dbReference type="SMART" id="SM00448">
    <property type="entry name" value="REC"/>
    <property type="match status" value="2"/>
</dbReference>
<dbReference type="InterPro" id="IPR003594">
    <property type="entry name" value="HATPase_dom"/>
</dbReference>
<dbReference type="PROSITE" id="PS50110">
    <property type="entry name" value="RESPONSE_REGULATORY"/>
    <property type="match status" value="2"/>
</dbReference>
<evidence type="ECO:0000256" key="8">
    <source>
        <dbReference type="ARBA" id="ARBA00023012"/>
    </source>
</evidence>
<evidence type="ECO:0000259" key="11">
    <source>
        <dbReference type="PROSITE" id="PS50110"/>
    </source>
</evidence>
<sequence length="787" mass="86136">MPNQDKSDLETINELQRFQILVASISDYAIYMLDINGKVISWNPGAHRSKGYTAEEIIGKNFSTFYTPEDQAAGAPARALSTAAAQGRFETEGWRVRKDGTRFWASVIIDPILEGGKLLGFAKITRDITERKAAEEALRQSEQQFRLLVQGVTDYAIYMLDTEGNVSNWNPGAQRIKGYTQDEIVGSHFSRFYTEEDRESGLPQRALKTAATEGKFEQEGWRVRKDGTVFQAHVVIDPIYDATGILVGYAKITRDITEKQQAQAALKRTEQALQHSQKMETIGKLTGGVAHDFNNLLQIISGNLQLLSLEINHPERAKRRIANALEGVKRGAKLASYLLAFGRRQALDPKVVNIGNFVDAMEDMLQRSLGEEIDVKTIVAKNLWNTLVDVAQLENALLNLAVNARDAMDGVGSLTIEMENVVFDEHYAALNSDVQAGEYVMLAVTDTGTGMPEEILTQVFEPFFSTKPEGKGTGLGLSMVYGFVKQSGGHVNIYSEPGDGTTIKLYLPRSLEAQTELSSPAPQEVVGGTETILVAEDDEQLCASVVETLSGLGYHVLKAGDAASAMTVIESGVKIDLLFTDVVMPGQLRSPDLVRQARALIPGLAVLFTSGYTQNAIVHGGRLDAGVELLSKPYTREDLAKKIRHVIANQKQRDQIRLVATDTHGIVSVPPEARLSILLAENDDHIRSNTADLLRALGHRVEEVENATSAIEHLHKGNIDVLITDVELVGMSGDVLARQARDIVPAVGIVFATGRPLPPPFEGSVLLRKPYTAEGLKSSLKQFEPLS</sequence>
<keyword evidence="15" id="KW-1185">Reference proteome</keyword>
<feature type="domain" description="PAS" evidence="12">
    <location>
        <begin position="30"/>
        <end position="87"/>
    </location>
</feature>
<evidence type="ECO:0000256" key="1">
    <source>
        <dbReference type="ARBA" id="ARBA00000085"/>
    </source>
</evidence>
<keyword evidence="3 9" id="KW-0597">Phosphoprotein</keyword>
<dbReference type="InterPro" id="IPR004358">
    <property type="entry name" value="Sig_transdc_His_kin-like_C"/>
</dbReference>
<evidence type="ECO:0000313" key="15">
    <source>
        <dbReference type="Proteomes" id="UP000637423"/>
    </source>
</evidence>
<reference evidence="14" key="1">
    <citation type="journal article" date="2014" name="Int. J. Syst. Evol. Microbiol.">
        <title>Complete genome sequence of Corynebacterium casei LMG S-19264T (=DSM 44701T), isolated from a smear-ripened cheese.</title>
        <authorList>
            <consortium name="US DOE Joint Genome Institute (JGI-PGF)"/>
            <person name="Walter F."/>
            <person name="Albersmeier A."/>
            <person name="Kalinowski J."/>
            <person name="Ruckert C."/>
        </authorList>
    </citation>
    <scope>NUCLEOTIDE SEQUENCE</scope>
    <source>
        <strain evidence="14">CGMCC 1.10998</strain>
    </source>
</reference>
<dbReference type="PROSITE" id="PS50113">
    <property type="entry name" value="PAC"/>
    <property type="match status" value="2"/>
</dbReference>
<dbReference type="NCBIfam" id="TIGR00229">
    <property type="entry name" value="sensory_box"/>
    <property type="match status" value="2"/>
</dbReference>
<feature type="domain" description="PAS" evidence="12">
    <location>
        <begin position="141"/>
        <end position="214"/>
    </location>
</feature>
<feature type="domain" description="Histidine kinase" evidence="10">
    <location>
        <begin position="288"/>
        <end position="511"/>
    </location>
</feature>
<dbReference type="Gene3D" id="1.10.287.130">
    <property type="match status" value="1"/>
</dbReference>
<dbReference type="SMART" id="SM00387">
    <property type="entry name" value="HATPase_c"/>
    <property type="match status" value="1"/>
</dbReference>
<feature type="domain" description="PAC" evidence="13">
    <location>
        <begin position="89"/>
        <end position="140"/>
    </location>
</feature>
<dbReference type="SUPFAM" id="SSF47384">
    <property type="entry name" value="Homodimeric domain of signal transducing histidine kinase"/>
    <property type="match status" value="1"/>
</dbReference>
<dbReference type="SUPFAM" id="SSF55874">
    <property type="entry name" value="ATPase domain of HSP90 chaperone/DNA topoisomerase II/histidine kinase"/>
    <property type="match status" value="1"/>
</dbReference>
<dbReference type="InterPro" id="IPR013767">
    <property type="entry name" value="PAS_fold"/>
</dbReference>
<dbReference type="Proteomes" id="UP000637423">
    <property type="component" value="Unassembled WGS sequence"/>
</dbReference>
<dbReference type="Pfam" id="PF13426">
    <property type="entry name" value="PAS_9"/>
    <property type="match status" value="1"/>
</dbReference>
<dbReference type="InterPro" id="IPR036097">
    <property type="entry name" value="HisK_dim/P_sf"/>
</dbReference>
<feature type="domain" description="PAC" evidence="13">
    <location>
        <begin position="216"/>
        <end position="268"/>
    </location>
</feature>
<evidence type="ECO:0000259" key="12">
    <source>
        <dbReference type="PROSITE" id="PS50112"/>
    </source>
</evidence>
<dbReference type="SMART" id="SM00091">
    <property type="entry name" value="PAS"/>
    <property type="match status" value="2"/>
</dbReference>
<dbReference type="InterPro" id="IPR001789">
    <property type="entry name" value="Sig_transdc_resp-reg_receiver"/>
</dbReference>
<dbReference type="InterPro" id="IPR035965">
    <property type="entry name" value="PAS-like_dom_sf"/>
</dbReference>
<dbReference type="Pfam" id="PF00072">
    <property type="entry name" value="Response_reg"/>
    <property type="match status" value="2"/>
</dbReference>
<dbReference type="InterPro" id="IPR000700">
    <property type="entry name" value="PAS-assoc_C"/>
</dbReference>
<keyword evidence="6 14" id="KW-0418">Kinase</keyword>
<dbReference type="AlphaFoldDB" id="A0A916U9F1"/>
<dbReference type="EC" id="2.7.13.3" evidence="2"/>
<comment type="caution">
    <text evidence="14">The sequence shown here is derived from an EMBL/GenBank/DDBJ whole genome shotgun (WGS) entry which is preliminary data.</text>
</comment>
<evidence type="ECO:0000256" key="4">
    <source>
        <dbReference type="ARBA" id="ARBA00022679"/>
    </source>
</evidence>
<dbReference type="PRINTS" id="PR00344">
    <property type="entry name" value="BCTRLSENSOR"/>
</dbReference>
<feature type="domain" description="Response regulatory" evidence="11">
    <location>
        <begin position="676"/>
        <end position="784"/>
    </location>
</feature>
<evidence type="ECO:0000256" key="7">
    <source>
        <dbReference type="ARBA" id="ARBA00022840"/>
    </source>
</evidence>
<dbReference type="Gene3D" id="3.30.450.20">
    <property type="entry name" value="PAS domain"/>
    <property type="match status" value="2"/>
</dbReference>
<evidence type="ECO:0000256" key="2">
    <source>
        <dbReference type="ARBA" id="ARBA00012438"/>
    </source>
</evidence>
<dbReference type="CDD" id="cd00156">
    <property type="entry name" value="REC"/>
    <property type="match status" value="1"/>
</dbReference>
<dbReference type="PROSITE" id="PS50109">
    <property type="entry name" value="HIS_KIN"/>
    <property type="match status" value="1"/>
</dbReference>
<dbReference type="Gene3D" id="3.40.50.2300">
    <property type="match status" value="2"/>
</dbReference>
<comment type="catalytic activity">
    <reaction evidence="1">
        <text>ATP + protein L-histidine = ADP + protein N-phospho-L-histidine.</text>
        <dbReference type="EC" id="2.7.13.3"/>
    </reaction>
</comment>
<dbReference type="SUPFAM" id="SSF55785">
    <property type="entry name" value="PYP-like sensor domain (PAS domain)"/>
    <property type="match status" value="2"/>
</dbReference>
<keyword evidence="4" id="KW-0808">Transferase</keyword>
<dbReference type="InterPro" id="IPR003661">
    <property type="entry name" value="HisK_dim/P_dom"/>
</dbReference>
<evidence type="ECO:0000313" key="14">
    <source>
        <dbReference type="EMBL" id="GGC64289.1"/>
    </source>
</evidence>
<dbReference type="PANTHER" id="PTHR43065">
    <property type="entry name" value="SENSOR HISTIDINE KINASE"/>
    <property type="match status" value="1"/>
</dbReference>
<reference evidence="14" key="2">
    <citation type="submission" date="2020-09" db="EMBL/GenBank/DDBJ databases">
        <authorList>
            <person name="Sun Q."/>
            <person name="Zhou Y."/>
        </authorList>
    </citation>
    <scope>NUCLEOTIDE SEQUENCE</scope>
    <source>
        <strain evidence="14">CGMCC 1.10998</strain>
    </source>
</reference>
<dbReference type="RefSeq" id="WP_188564765.1">
    <property type="nucleotide sequence ID" value="NZ_BMED01000001.1"/>
</dbReference>
<dbReference type="InterPro" id="IPR036890">
    <property type="entry name" value="HATPase_C_sf"/>
</dbReference>
<dbReference type="Pfam" id="PF00989">
    <property type="entry name" value="PAS"/>
    <property type="match status" value="1"/>
</dbReference>
<accession>A0A916U9F1</accession>
<evidence type="ECO:0000259" key="10">
    <source>
        <dbReference type="PROSITE" id="PS50109"/>
    </source>
</evidence>
<dbReference type="InterPro" id="IPR001610">
    <property type="entry name" value="PAC"/>
</dbReference>
<dbReference type="CDD" id="cd00130">
    <property type="entry name" value="PAS"/>
    <property type="match status" value="2"/>
</dbReference>
<dbReference type="SMART" id="SM00086">
    <property type="entry name" value="PAC"/>
    <property type="match status" value="2"/>
</dbReference>
<dbReference type="GO" id="GO:0006355">
    <property type="term" value="P:regulation of DNA-templated transcription"/>
    <property type="evidence" value="ECO:0007669"/>
    <property type="project" value="InterPro"/>
</dbReference>
<dbReference type="CDD" id="cd00082">
    <property type="entry name" value="HisKA"/>
    <property type="match status" value="1"/>
</dbReference>
<keyword evidence="7" id="KW-0067">ATP-binding</keyword>
<feature type="modified residue" description="4-aspartylphosphate" evidence="9">
    <location>
        <position position="581"/>
    </location>
</feature>
<keyword evidence="8" id="KW-0902">Two-component regulatory system</keyword>
<feature type="domain" description="Response regulatory" evidence="11">
    <location>
        <begin position="531"/>
        <end position="647"/>
    </location>
</feature>
<dbReference type="PROSITE" id="PS50112">
    <property type="entry name" value="PAS"/>
    <property type="match status" value="2"/>
</dbReference>
<keyword evidence="5" id="KW-0547">Nucleotide-binding</keyword>